<feature type="region of interest" description="Disordered" evidence="1">
    <location>
        <begin position="1"/>
        <end position="25"/>
    </location>
</feature>
<sequence>MGMVPRYTSSDHHSVLSPSIQPPGRLLVTARPPSPLLESDAAEIAACRLHPGGAQSCGRWALMTAHVPRRMVTPSPDGPADLESIRGKSISLTEGPSAQMFWHTAGLGLYAKIQRGPFELLESGELKFLSAKTALLTVLTSIKRVGDLQAFPVSEECLVFGPAYSHVVLRPRICAQGSHHSLSKSGGEPASTAPRGGRFSLGVAVSRKSIAHICGLHPELHKL</sequence>
<gene>
    <name evidence="2" type="ORF">H4Q32_029020</name>
</gene>
<organism evidence="2 3">
    <name type="scientific">Labeo rohita</name>
    <name type="common">Indian major carp</name>
    <name type="synonym">Cyprinus rohita</name>
    <dbReference type="NCBI Taxonomy" id="84645"/>
    <lineage>
        <taxon>Eukaryota</taxon>
        <taxon>Metazoa</taxon>
        <taxon>Chordata</taxon>
        <taxon>Craniata</taxon>
        <taxon>Vertebrata</taxon>
        <taxon>Euteleostomi</taxon>
        <taxon>Actinopterygii</taxon>
        <taxon>Neopterygii</taxon>
        <taxon>Teleostei</taxon>
        <taxon>Ostariophysi</taxon>
        <taxon>Cypriniformes</taxon>
        <taxon>Cyprinidae</taxon>
        <taxon>Labeoninae</taxon>
        <taxon>Labeonini</taxon>
        <taxon>Labeo</taxon>
    </lineage>
</organism>
<dbReference type="Proteomes" id="UP000830375">
    <property type="component" value="Unassembled WGS sequence"/>
</dbReference>
<evidence type="ECO:0000313" key="2">
    <source>
        <dbReference type="EMBL" id="KAI2659486.1"/>
    </source>
</evidence>
<evidence type="ECO:0000256" key="1">
    <source>
        <dbReference type="SAM" id="MobiDB-lite"/>
    </source>
</evidence>
<dbReference type="EMBL" id="JACTAM010000011">
    <property type="protein sequence ID" value="KAI2659486.1"/>
    <property type="molecule type" value="Genomic_DNA"/>
</dbReference>
<comment type="caution">
    <text evidence="2">The sequence shown here is derived from an EMBL/GenBank/DDBJ whole genome shotgun (WGS) entry which is preliminary data.</text>
</comment>
<accession>A0ABQ8MBA3</accession>
<proteinExistence type="predicted"/>
<name>A0ABQ8MBA3_LABRO</name>
<evidence type="ECO:0000313" key="3">
    <source>
        <dbReference type="Proteomes" id="UP000830375"/>
    </source>
</evidence>
<keyword evidence="3" id="KW-1185">Reference proteome</keyword>
<reference evidence="2 3" key="1">
    <citation type="submission" date="2022-01" db="EMBL/GenBank/DDBJ databases">
        <title>A high-quality chromosome-level genome assembly of rohu carp, Labeo rohita.</title>
        <authorList>
            <person name="Arick M.A. II"/>
            <person name="Hsu C.-Y."/>
            <person name="Magbanua Z."/>
            <person name="Pechanova O."/>
            <person name="Grover C."/>
            <person name="Miller E."/>
            <person name="Thrash A."/>
            <person name="Ezzel L."/>
            <person name="Alam S."/>
            <person name="Benzie J."/>
            <person name="Hamilton M."/>
            <person name="Karsi A."/>
            <person name="Lawrence M.L."/>
            <person name="Peterson D.G."/>
        </authorList>
    </citation>
    <scope>NUCLEOTIDE SEQUENCE [LARGE SCALE GENOMIC DNA]</scope>
    <source>
        <strain evidence="3">BAU-BD-2019</strain>
        <tissue evidence="2">Blood</tissue>
    </source>
</reference>
<protein>
    <submittedName>
        <fullName evidence="2">Argininosuccinate synthase</fullName>
    </submittedName>
</protein>